<dbReference type="Gene3D" id="3.30.60.30">
    <property type="match status" value="1"/>
</dbReference>
<feature type="compositionally biased region" description="Polar residues" evidence="1">
    <location>
        <begin position="36"/>
        <end position="48"/>
    </location>
</feature>
<evidence type="ECO:0000259" key="3">
    <source>
        <dbReference type="PROSITE" id="PS51465"/>
    </source>
</evidence>
<evidence type="ECO:0000256" key="1">
    <source>
        <dbReference type="SAM" id="MobiDB-lite"/>
    </source>
</evidence>
<feature type="signal peptide" evidence="2">
    <location>
        <begin position="1"/>
        <end position="19"/>
    </location>
</feature>
<dbReference type="Proteomes" id="UP001059596">
    <property type="component" value="Unassembled WGS sequence"/>
</dbReference>
<organism evidence="4 5">
    <name type="scientific">Drosophila gunungcola</name>
    <name type="common">fruit fly</name>
    <dbReference type="NCBI Taxonomy" id="103775"/>
    <lineage>
        <taxon>Eukaryota</taxon>
        <taxon>Metazoa</taxon>
        <taxon>Ecdysozoa</taxon>
        <taxon>Arthropoda</taxon>
        <taxon>Hexapoda</taxon>
        <taxon>Insecta</taxon>
        <taxon>Pterygota</taxon>
        <taxon>Neoptera</taxon>
        <taxon>Endopterygota</taxon>
        <taxon>Diptera</taxon>
        <taxon>Brachycera</taxon>
        <taxon>Muscomorpha</taxon>
        <taxon>Ephydroidea</taxon>
        <taxon>Drosophilidae</taxon>
        <taxon>Drosophila</taxon>
        <taxon>Sophophora</taxon>
    </lineage>
</organism>
<keyword evidence="5" id="KW-1185">Reference proteome</keyword>
<dbReference type="OrthoDB" id="7882868at2759"/>
<name>A0A9Q0BKT7_9MUSC</name>
<reference evidence="4" key="1">
    <citation type="journal article" date="2023" name="Genome Biol. Evol.">
        <title>Long-read-based Genome Assembly of Drosophila gunungcola Reveals Fewer Chemosensory Genes in Flower-breeding Species.</title>
        <authorList>
            <person name="Negi A."/>
            <person name="Liao B.Y."/>
            <person name="Yeh S.D."/>
        </authorList>
    </citation>
    <scope>NUCLEOTIDE SEQUENCE</scope>
    <source>
        <strain evidence="4">Sukarami</strain>
    </source>
</reference>
<evidence type="ECO:0000313" key="5">
    <source>
        <dbReference type="Proteomes" id="UP001059596"/>
    </source>
</evidence>
<feature type="domain" description="Kazal-like" evidence="3">
    <location>
        <begin position="87"/>
        <end position="151"/>
    </location>
</feature>
<evidence type="ECO:0000256" key="2">
    <source>
        <dbReference type="SAM" id="SignalP"/>
    </source>
</evidence>
<dbReference type="InterPro" id="IPR002350">
    <property type="entry name" value="Kazal_dom"/>
</dbReference>
<sequence length="151" mass="17244">MRYIFVTLLLAIIHQQSSAVQQVQTEHTIVEEWSWRDNQGNGDSSGYQYATRLDNDEDLYDEDGDDEDEEEDDAEDLLAQAYAASPDEDEESCEYSCPRYYRPVCVLRNGRQVTFATPCEFHNQVRCASVLKSRGQGQSAPVFQYQHNGAC</sequence>
<keyword evidence="2" id="KW-0732">Signal</keyword>
<comment type="caution">
    <text evidence="4">The sequence shown here is derived from an EMBL/GenBank/DDBJ whole genome shotgun (WGS) entry which is preliminary data.</text>
</comment>
<dbReference type="EMBL" id="JAMKOV010000040">
    <property type="protein sequence ID" value="KAI8035285.1"/>
    <property type="molecule type" value="Genomic_DNA"/>
</dbReference>
<protein>
    <recommendedName>
        <fullName evidence="3">Kazal-like domain-containing protein</fullName>
    </recommendedName>
</protein>
<feature type="compositionally biased region" description="Acidic residues" evidence="1">
    <location>
        <begin position="55"/>
        <end position="74"/>
    </location>
</feature>
<dbReference type="AlphaFoldDB" id="A0A9Q0BKT7"/>
<gene>
    <name evidence="4" type="ORF">M5D96_011943</name>
</gene>
<proteinExistence type="predicted"/>
<dbReference type="PROSITE" id="PS51465">
    <property type="entry name" value="KAZAL_2"/>
    <property type="match status" value="1"/>
</dbReference>
<feature type="chain" id="PRO_5040252214" description="Kazal-like domain-containing protein" evidence="2">
    <location>
        <begin position="20"/>
        <end position="151"/>
    </location>
</feature>
<feature type="region of interest" description="Disordered" evidence="1">
    <location>
        <begin position="36"/>
        <end position="74"/>
    </location>
</feature>
<accession>A0A9Q0BKT7</accession>
<evidence type="ECO:0000313" key="4">
    <source>
        <dbReference type="EMBL" id="KAI8035285.1"/>
    </source>
</evidence>